<dbReference type="FunFam" id="3.30.1330.30:FF:000112">
    <property type="entry name" value="Uncharacterized protein"/>
    <property type="match status" value="1"/>
</dbReference>
<dbReference type="GO" id="GO:0042254">
    <property type="term" value="P:ribosome biogenesis"/>
    <property type="evidence" value="ECO:0007669"/>
    <property type="project" value="InterPro"/>
</dbReference>
<evidence type="ECO:0000313" key="8">
    <source>
        <dbReference type="Proteomes" id="UP000472268"/>
    </source>
</evidence>
<dbReference type="AlphaFoldDB" id="A0A673TGW4"/>
<dbReference type="PROSITE" id="PS01082">
    <property type="entry name" value="RIBOSOMAL_L7AE"/>
    <property type="match status" value="1"/>
</dbReference>
<evidence type="ECO:0000256" key="3">
    <source>
        <dbReference type="ARBA" id="ARBA00023274"/>
    </source>
</evidence>
<dbReference type="SUPFAM" id="SSF55315">
    <property type="entry name" value="L30e-like"/>
    <property type="match status" value="1"/>
</dbReference>
<comment type="subunit">
    <text evidence="4">Component of the large ribosomal subunit. Interacts with CRY1. Interacts with DICER1, AGO2, TARBP2, MOV10 and EIF6; they form a large RNA-induced silencing complex (RISC).</text>
</comment>
<dbReference type="InterPro" id="IPR029064">
    <property type="entry name" value="Ribosomal_eL30-like_sf"/>
</dbReference>
<evidence type="ECO:0000313" key="7">
    <source>
        <dbReference type="Ensembl" id="ENSSSUP00005012532.1"/>
    </source>
</evidence>
<dbReference type="InterPro" id="IPR001921">
    <property type="entry name" value="Ribosomal_eL8_euk"/>
</dbReference>
<keyword evidence="8" id="KW-1185">Reference proteome</keyword>
<evidence type="ECO:0000256" key="2">
    <source>
        <dbReference type="ARBA" id="ARBA00022980"/>
    </source>
</evidence>
<dbReference type="GO" id="GO:0022625">
    <property type="term" value="C:cytosolic large ribosomal subunit"/>
    <property type="evidence" value="ECO:0007669"/>
    <property type="project" value="UniProtKB-UniRule"/>
</dbReference>
<dbReference type="PRINTS" id="PR00881">
    <property type="entry name" value="L7ARS6FAMILY"/>
</dbReference>
<protein>
    <recommendedName>
        <fullName evidence="5">60S ribosomal protein L7a</fullName>
    </recommendedName>
</protein>
<proteinExistence type="inferred from homology"/>
<evidence type="ECO:0000256" key="1">
    <source>
        <dbReference type="ARBA" id="ARBA00007337"/>
    </source>
</evidence>
<evidence type="ECO:0000256" key="5">
    <source>
        <dbReference type="RuleBase" id="RU367042"/>
    </source>
</evidence>
<dbReference type="Proteomes" id="UP000472268">
    <property type="component" value="Chromosome 8"/>
</dbReference>
<organism evidence="7 8">
    <name type="scientific">Suricata suricatta</name>
    <name type="common">Meerkat</name>
    <dbReference type="NCBI Taxonomy" id="37032"/>
    <lineage>
        <taxon>Eukaryota</taxon>
        <taxon>Metazoa</taxon>
        <taxon>Chordata</taxon>
        <taxon>Craniata</taxon>
        <taxon>Vertebrata</taxon>
        <taxon>Euteleostomi</taxon>
        <taxon>Mammalia</taxon>
        <taxon>Eutheria</taxon>
        <taxon>Laurasiatheria</taxon>
        <taxon>Carnivora</taxon>
        <taxon>Feliformia</taxon>
        <taxon>Herpestidae</taxon>
        <taxon>Suricata</taxon>
    </lineage>
</organism>
<reference evidence="7 8" key="1">
    <citation type="submission" date="2019-05" db="EMBL/GenBank/DDBJ databases">
        <title>A Chromosome-scale Meerkat (S. suricatta) Genome Assembly.</title>
        <authorList>
            <person name="Dudchenko O."/>
            <person name="Lieberman Aiden E."/>
            <person name="Tung J."/>
            <person name="Barreiro L.B."/>
            <person name="Clutton-Brock T.H."/>
        </authorList>
    </citation>
    <scope>NUCLEOTIDE SEQUENCE [LARGE SCALE GENOMIC DNA]</scope>
</reference>
<dbReference type="Gene3D" id="3.30.1330.30">
    <property type="match status" value="1"/>
</dbReference>
<dbReference type="Pfam" id="PF01248">
    <property type="entry name" value="Ribosomal_L7Ae"/>
    <property type="match status" value="1"/>
</dbReference>
<comment type="function">
    <text evidence="5">Component of the ribosome.</text>
</comment>
<dbReference type="InterPro" id="IPR050257">
    <property type="entry name" value="eL8/uL1-like"/>
</dbReference>
<dbReference type="Ensembl" id="ENSSSUT00005014341.1">
    <property type="protein sequence ID" value="ENSSSUP00005012532.1"/>
    <property type="gene ID" value="ENSSSUG00005008065.1"/>
</dbReference>
<comment type="similarity">
    <text evidence="1 5">Belongs to the eukaryotic ribosomal protein eL8 family.</text>
</comment>
<dbReference type="PANTHER" id="PTHR23105">
    <property type="entry name" value="RIBOSOMAL PROTEIN L7AE FAMILY MEMBER"/>
    <property type="match status" value="1"/>
</dbReference>
<sequence>KYPLYTTAAGKGNVPTKRPPVLRAGVNTVTTLVENKKTQLVVTAHDMNPIELVVFLLALCRKMGVPYCIIKGKARLGRQVHRKTCITVAFTQVNSKDKGALAKLVEAIRTNYNDRYDEIRCHWGGNVLGLKSVARITKLEKVKAEELATKRG</sequence>
<keyword evidence="3 5" id="KW-0687">Ribonucleoprotein</keyword>
<reference evidence="7" key="2">
    <citation type="submission" date="2025-08" db="UniProtKB">
        <authorList>
            <consortium name="Ensembl"/>
        </authorList>
    </citation>
    <scope>IDENTIFICATION</scope>
</reference>
<dbReference type="OMA" id="NDEIRCH"/>
<evidence type="ECO:0000259" key="6">
    <source>
        <dbReference type="Pfam" id="PF01248"/>
    </source>
</evidence>
<keyword evidence="2 5" id="KW-0689">Ribosomal protein</keyword>
<accession>A0A673TGW4</accession>
<reference evidence="7" key="3">
    <citation type="submission" date="2025-09" db="UniProtKB">
        <authorList>
            <consortium name="Ensembl"/>
        </authorList>
    </citation>
    <scope>IDENTIFICATION</scope>
</reference>
<name>A0A673TGW4_SURSU</name>
<dbReference type="InterPro" id="IPR004038">
    <property type="entry name" value="Ribosomal_eL8/eL30/eS12/Gad45"/>
</dbReference>
<dbReference type="InterPro" id="IPR018492">
    <property type="entry name" value="Ribosomal_eL8/Nhp2"/>
</dbReference>
<evidence type="ECO:0000256" key="4">
    <source>
        <dbReference type="ARBA" id="ARBA00046616"/>
    </source>
</evidence>
<dbReference type="InterPro" id="IPR004037">
    <property type="entry name" value="Ribosomal_eL8-like_CS"/>
</dbReference>
<dbReference type="GO" id="GO:0003723">
    <property type="term" value="F:RNA binding"/>
    <property type="evidence" value="ECO:0007669"/>
    <property type="project" value="UniProtKB-UniRule"/>
</dbReference>
<feature type="domain" description="Ribosomal protein eL8/eL30/eS12/Gadd45" evidence="6">
    <location>
        <begin position="16"/>
        <end position="98"/>
    </location>
</feature>
<dbReference type="PRINTS" id="PR00882">
    <property type="entry name" value="RIBOSOMALL7A"/>
</dbReference>